<feature type="region of interest" description="Disordered" evidence="2">
    <location>
        <begin position="119"/>
        <end position="206"/>
    </location>
</feature>
<evidence type="ECO:0000256" key="3">
    <source>
        <dbReference type="SAM" id="SignalP"/>
    </source>
</evidence>
<comment type="caution">
    <text evidence="5">The sequence shown here is derived from an EMBL/GenBank/DDBJ whole genome shotgun (WGS) entry which is preliminary data.</text>
</comment>
<reference evidence="5" key="1">
    <citation type="journal article" date="2019" name="Beilstein J. Org. Chem.">
        <title>Nanangenines: drimane sesquiterpenoids as the dominant metabolite cohort of a novel Australian fungus, Aspergillus nanangensis.</title>
        <authorList>
            <person name="Lacey H.J."/>
            <person name="Gilchrist C.L.M."/>
            <person name="Crombie A."/>
            <person name="Kalaitzis J.A."/>
            <person name="Vuong D."/>
            <person name="Rutledge P.J."/>
            <person name="Turner P."/>
            <person name="Pitt J.I."/>
            <person name="Lacey E."/>
            <person name="Chooi Y.H."/>
            <person name="Piggott A.M."/>
        </authorList>
    </citation>
    <scope>NUCLEOTIDE SEQUENCE</scope>
    <source>
        <strain evidence="5">MST-FP2251</strain>
    </source>
</reference>
<evidence type="ECO:0000313" key="5">
    <source>
        <dbReference type="EMBL" id="KAF9894235.1"/>
    </source>
</evidence>
<evidence type="ECO:0000259" key="4">
    <source>
        <dbReference type="Pfam" id="PF10342"/>
    </source>
</evidence>
<protein>
    <recommendedName>
        <fullName evidence="4">Yeast cell wall synthesis Kre9/Knh1-like N-terminal domain-containing protein</fullName>
    </recommendedName>
</protein>
<evidence type="ECO:0000256" key="1">
    <source>
        <dbReference type="ARBA" id="ARBA00022729"/>
    </source>
</evidence>
<evidence type="ECO:0000256" key="2">
    <source>
        <dbReference type="SAM" id="MobiDB-lite"/>
    </source>
</evidence>
<dbReference type="EMBL" id="VCAU01000004">
    <property type="protein sequence ID" value="KAF9894235.1"/>
    <property type="molecule type" value="Genomic_DNA"/>
</dbReference>
<proteinExistence type="predicted"/>
<feature type="domain" description="Yeast cell wall synthesis Kre9/Knh1-like N-terminal" evidence="4">
    <location>
        <begin position="27"/>
        <end position="114"/>
    </location>
</feature>
<dbReference type="AlphaFoldDB" id="A0AAD4GYZ8"/>
<organism evidence="5 6">
    <name type="scientific">Aspergillus nanangensis</name>
    <dbReference type="NCBI Taxonomy" id="2582783"/>
    <lineage>
        <taxon>Eukaryota</taxon>
        <taxon>Fungi</taxon>
        <taxon>Dikarya</taxon>
        <taxon>Ascomycota</taxon>
        <taxon>Pezizomycotina</taxon>
        <taxon>Eurotiomycetes</taxon>
        <taxon>Eurotiomycetidae</taxon>
        <taxon>Eurotiales</taxon>
        <taxon>Aspergillaceae</taxon>
        <taxon>Aspergillus</taxon>
        <taxon>Aspergillus subgen. Circumdati</taxon>
    </lineage>
</organism>
<keyword evidence="1 3" id="KW-0732">Signal</keyword>
<dbReference type="Pfam" id="PF10342">
    <property type="entry name" value="Kre9_KNH"/>
    <property type="match status" value="1"/>
</dbReference>
<gene>
    <name evidence="5" type="ORF">FE257_007737</name>
</gene>
<dbReference type="PANTHER" id="PTHR40633">
    <property type="entry name" value="MATRIX PROTEIN, PUTATIVE (AFU_ORTHOLOGUE AFUA_8G05410)-RELATED"/>
    <property type="match status" value="1"/>
</dbReference>
<feature type="compositionally biased region" description="Low complexity" evidence="2">
    <location>
        <begin position="119"/>
        <end position="201"/>
    </location>
</feature>
<accession>A0AAD4GYZ8</accession>
<reference evidence="5" key="2">
    <citation type="submission" date="2020-02" db="EMBL/GenBank/DDBJ databases">
        <authorList>
            <person name="Gilchrist C.L.M."/>
            <person name="Chooi Y.-H."/>
        </authorList>
    </citation>
    <scope>NUCLEOTIDE SEQUENCE</scope>
    <source>
        <strain evidence="5">MST-FP2251</strain>
    </source>
</reference>
<sequence length="227" mass="22987">MRFFYLTFSALVAVASAASRANPFNIPVTGYTFEAGKPTTLTWDPTTTGPVSLRLQWGAVTTSDSGSLIAGSIPNSGSFTWTPPANLAAQPDYTIEIISDSDPSDSNYLPRFTVQGATSVATHSTAKSTSTAEKTTSASAVTTSSETQTTMMTTTATSSDASSTSASTKSRDSTTTTDAATTTSDASATASSSAAASETTVPNTNAGMANRVSGGLLAVMLGAVAVL</sequence>
<evidence type="ECO:0000313" key="6">
    <source>
        <dbReference type="Proteomes" id="UP001194746"/>
    </source>
</evidence>
<keyword evidence="6" id="KW-1185">Reference proteome</keyword>
<dbReference type="PANTHER" id="PTHR40633:SF5">
    <property type="entry name" value="ANCHORED PROTEIN, PUTATIVE (AFU_ORTHOLOGUE AFUA_8G04370)-RELATED"/>
    <property type="match status" value="1"/>
</dbReference>
<dbReference type="InterPro" id="IPR018466">
    <property type="entry name" value="Kre9/Knh1-like_N"/>
</dbReference>
<feature type="chain" id="PRO_5042099825" description="Yeast cell wall synthesis Kre9/Knh1-like N-terminal domain-containing protein" evidence="3">
    <location>
        <begin position="18"/>
        <end position="227"/>
    </location>
</feature>
<feature type="signal peptide" evidence="3">
    <location>
        <begin position="1"/>
        <end position="17"/>
    </location>
</feature>
<name>A0AAD4GYZ8_ASPNN</name>
<dbReference type="Proteomes" id="UP001194746">
    <property type="component" value="Unassembled WGS sequence"/>
</dbReference>
<dbReference type="InterPro" id="IPR052982">
    <property type="entry name" value="SRP1/TIP1-like"/>
</dbReference>